<keyword evidence="3" id="KW-1185">Reference proteome</keyword>
<evidence type="ECO:0000313" key="3">
    <source>
        <dbReference type="Proteomes" id="UP000010552"/>
    </source>
</evidence>
<organism evidence="2 3">
    <name type="scientific">Pteropus alecto</name>
    <name type="common">Black flying fox</name>
    <dbReference type="NCBI Taxonomy" id="9402"/>
    <lineage>
        <taxon>Eukaryota</taxon>
        <taxon>Metazoa</taxon>
        <taxon>Chordata</taxon>
        <taxon>Craniata</taxon>
        <taxon>Vertebrata</taxon>
        <taxon>Euteleostomi</taxon>
        <taxon>Mammalia</taxon>
        <taxon>Eutheria</taxon>
        <taxon>Laurasiatheria</taxon>
        <taxon>Chiroptera</taxon>
        <taxon>Yinpterochiroptera</taxon>
        <taxon>Pteropodoidea</taxon>
        <taxon>Pteropodidae</taxon>
        <taxon>Pteropodinae</taxon>
        <taxon>Pteropus</taxon>
    </lineage>
</organism>
<reference evidence="3" key="1">
    <citation type="journal article" date="2013" name="Science">
        <title>Comparative analysis of bat genomes provides insight into the evolution of flight and immunity.</title>
        <authorList>
            <person name="Zhang G."/>
            <person name="Cowled C."/>
            <person name="Shi Z."/>
            <person name="Huang Z."/>
            <person name="Bishop-Lilly K.A."/>
            <person name="Fang X."/>
            <person name="Wynne J.W."/>
            <person name="Xiong Z."/>
            <person name="Baker M.L."/>
            <person name="Zhao W."/>
            <person name="Tachedjian M."/>
            <person name="Zhu Y."/>
            <person name="Zhou P."/>
            <person name="Jiang X."/>
            <person name="Ng J."/>
            <person name="Yang L."/>
            <person name="Wu L."/>
            <person name="Xiao J."/>
            <person name="Feng Y."/>
            <person name="Chen Y."/>
            <person name="Sun X."/>
            <person name="Zhang Y."/>
            <person name="Marsh G.A."/>
            <person name="Crameri G."/>
            <person name="Broder C.C."/>
            <person name="Frey K.G."/>
            <person name="Wang L.F."/>
            <person name="Wang J."/>
        </authorList>
    </citation>
    <scope>NUCLEOTIDE SEQUENCE [LARGE SCALE GENOMIC DNA]</scope>
</reference>
<gene>
    <name evidence="2" type="ORF">PAL_GLEAN10011266</name>
</gene>
<dbReference type="InParanoid" id="L5KPL6"/>
<name>L5KPL6_PTEAL</name>
<dbReference type="EMBL" id="KB030625">
    <property type="protein sequence ID" value="ELK13247.1"/>
    <property type="molecule type" value="Genomic_DNA"/>
</dbReference>
<evidence type="ECO:0000256" key="1">
    <source>
        <dbReference type="SAM" id="MobiDB-lite"/>
    </source>
</evidence>
<dbReference type="AlphaFoldDB" id="L5KPL6"/>
<accession>L5KPL6</accession>
<feature type="region of interest" description="Disordered" evidence="1">
    <location>
        <begin position="35"/>
        <end position="111"/>
    </location>
</feature>
<proteinExistence type="predicted"/>
<sequence>MVTLVPSRQAVTLFLNKKVLPCLHDTGLARQCEKYDKNPRPSAERAKALRGEHIQQGPTVGGLSPSTHYVPPNPVGTTEHLNRPDSKPAHYWPALKPGKAASPLPASGPSQVDWLEGANEKGPDTRWDIQGLGERKLLCSAYH</sequence>
<feature type="compositionally biased region" description="Basic and acidic residues" evidence="1">
    <location>
        <begin position="35"/>
        <end position="53"/>
    </location>
</feature>
<evidence type="ECO:0000313" key="2">
    <source>
        <dbReference type="EMBL" id="ELK13247.1"/>
    </source>
</evidence>
<dbReference type="Proteomes" id="UP000010552">
    <property type="component" value="Unassembled WGS sequence"/>
</dbReference>
<protein>
    <submittedName>
        <fullName evidence="2">Uncharacterized protein</fullName>
    </submittedName>
</protein>